<dbReference type="Gene3D" id="3.40.1580.10">
    <property type="entry name" value="SMI1/KNR4-like"/>
    <property type="match status" value="1"/>
</dbReference>
<dbReference type="Proteomes" id="UP000199126">
    <property type="component" value="Unassembled WGS sequence"/>
</dbReference>
<dbReference type="Pfam" id="PF09346">
    <property type="entry name" value="SMI1_KNR4"/>
    <property type="match status" value="1"/>
</dbReference>
<feature type="domain" description="Knr4/Smi1-like" evidence="1">
    <location>
        <begin position="23"/>
        <end position="153"/>
    </location>
</feature>
<gene>
    <name evidence="2" type="ORF">SAMN04487948_12917</name>
</gene>
<accession>A0A1H8WG26</accession>
<keyword evidence="3" id="KW-1185">Reference proteome</keyword>
<sequence length="156" mass="17506">MGTPNFIQRLEALEGDQWVREPPAPSEEIDTAEEALGCTFPSDYRELLRRSRSGVVYGPNTSLVYEPVNRLVELNQGWRFTDDLSDPLVFGSDEGGCLYFFDPQDHLGNGPDAVYYVEMNVFDRDSSVLIGESLSDVVSRVLDGANFLDYFYSTEG</sequence>
<dbReference type="InterPro" id="IPR018958">
    <property type="entry name" value="Knr4/Smi1-like_dom"/>
</dbReference>
<organism evidence="2 3">
    <name type="scientific">Halogranum amylolyticum</name>
    <dbReference type="NCBI Taxonomy" id="660520"/>
    <lineage>
        <taxon>Archaea</taxon>
        <taxon>Methanobacteriati</taxon>
        <taxon>Methanobacteriota</taxon>
        <taxon>Stenosarchaea group</taxon>
        <taxon>Halobacteria</taxon>
        <taxon>Halobacteriales</taxon>
        <taxon>Haloferacaceae</taxon>
    </lineage>
</organism>
<protein>
    <submittedName>
        <fullName evidence="2">SMI1-KNR4 cell-wall</fullName>
    </submittedName>
</protein>
<evidence type="ECO:0000259" key="1">
    <source>
        <dbReference type="SMART" id="SM00860"/>
    </source>
</evidence>
<dbReference type="SUPFAM" id="SSF160631">
    <property type="entry name" value="SMI1/KNR4-like"/>
    <property type="match status" value="1"/>
</dbReference>
<reference evidence="3" key="1">
    <citation type="submission" date="2016-10" db="EMBL/GenBank/DDBJ databases">
        <authorList>
            <person name="Varghese N."/>
            <person name="Submissions S."/>
        </authorList>
    </citation>
    <scope>NUCLEOTIDE SEQUENCE [LARGE SCALE GENOMIC DNA]</scope>
    <source>
        <strain evidence="3">CGMCC 1.10121</strain>
    </source>
</reference>
<evidence type="ECO:0000313" key="2">
    <source>
        <dbReference type="EMBL" id="SEP26539.1"/>
    </source>
</evidence>
<dbReference type="EMBL" id="FODV01000029">
    <property type="protein sequence ID" value="SEP26539.1"/>
    <property type="molecule type" value="Genomic_DNA"/>
</dbReference>
<dbReference type="InterPro" id="IPR037883">
    <property type="entry name" value="Knr4/Smi1-like_sf"/>
</dbReference>
<dbReference type="SMART" id="SM00860">
    <property type="entry name" value="SMI1_KNR4"/>
    <property type="match status" value="1"/>
</dbReference>
<evidence type="ECO:0000313" key="3">
    <source>
        <dbReference type="Proteomes" id="UP000199126"/>
    </source>
</evidence>
<proteinExistence type="predicted"/>
<dbReference type="AlphaFoldDB" id="A0A1H8WG26"/>
<name>A0A1H8WG26_9EURY</name>